<name>A0A0G4IJJ9_PLABS</name>
<sequence length="272" mass="31178">MIDEDLLPILLCSAGELHWTSEDIPDDVIERMLRGWQMAQAPAQSGSYWTYFDSLRMNKSIQDARARVLDYGRQLVKIVKDRDLGEIFSGEKGPKKLKTRMKELLETTEKHLKSDPDAFFKRLEEKAIAFDEVRRAQSMSRLDGASRQTAIAPRSALTIPKKRKEKEQPMPAEEQALKKLKRGKEEGEVPQCWFCKGEHRLRQCPKASDDQKERIVKKLREAREAIKEARINSSSNAIKPQGSGYMRVSKVDIRLESSAERHGDNQIVLSAR</sequence>
<reference evidence="1 2" key="1">
    <citation type="submission" date="2015-02" db="EMBL/GenBank/DDBJ databases">
        <authorList>
            <person name="Chooi Y.-H."/>
        </authorList>
    </citation>
    <scope>NUCLEOTIDE SEQUENCE [LARGE SCALE GENOMIC DNA]</scope>
    <source>
        <strain evidence="1">E3</strain>
    </source>
</reference>
<gene>
    <name evidence="1" type="ORF">PBRA_009649</name>
</gene>
<keyword evidence="2" id="KW-1185">Reference proteome</keyword>
<dbReference type="EMBL" id="CDSF01000016">
    <property type="protein sequence ID" value="CEO95383.1"/>
    <property type="molecule type" value="Genomic_DNA"/>
</dbReference>
<dbReference type="AlphaFoldDB" id="A0A0G4IJJ9"/>
<organism evidence="1 2">
    <name type="scientific">Plasmodiophora brassicae</name>
    <name type="common">Clubroot disease agent</name>
    <dbReference type="NCBI Taxonomy" id="37360"/>
    <lineage>
        <taxon>Eukaryota</taxon>
        <taxon>Sar</taxon>
        <taxon>Rhizaria</taxon>
        <taxon>Endomyxa</taxon>
        <taxon>Phytomyxea</taxon>
        <taxon>Plasmodiophorida</taxon>
        <taxon>Plasmodiophoridae</taxon>
        <taxon>Plasmodiophora</taxon>
    </lineage>
</organism>
<accession>A0A0G4IJJ9</accession>
<dbReference type="Proteomes" id="UP000039324">
    <property type="component" value="Unassembled WGS sequence"/>
</dbReference>
<evidence type="ECO:0008006" key="3">
    <source>
        <dbReference type="Google" id="ProtNLM"/>
    </source>
</evidence>
<evidence type="ECO:0000313" key="2">
    <source>
        <dbReference type="Proteomes" id="UP000039324"/>
    </source>
</evidence>
<evidence type="ECO:0000313" key="1">
    <source>
        <dbReference type="EMBL" id="CEO95383.1"/>
    </source>
</evidence>
<protein>
    <recommendedName>
        <fullName evidence="3">CCHC-type domain-containing protein</fullName>
    </recommendedName>
</protein>
<proteinExistence type="predicted"/>